<organism evidence="2 3">
    <name type="scientific">Skermanella aerolata</name>
    <dbReference type="NCBI Taxonomy" id="393310"/>
    <lineage>
        <taxon>Bacteria</taxon>
        <taxon>Pseudomonadati</taxon>
        <taxon>Pseudomonadota</taxon>
        <taxon>Alphaproteobacteria</taxon>
        <taxon>Rhodospirillales</taxon>
        <taxon>Azospirillaceae</taxon>
        <taxon>Skermanella</taxon>
    </lineage>
</organism>
<evidence type="ECO:0000313" key="2">
    <source>
        <dbReference type="EMBL" id="GEO43555.1"/>
    </source>
</evidence>
<comment type="caution">
    <text evidence="2">The sequence shown here is derived from an EMBL/GenBank/DDBJ whole genome shotgun (WGS) entry which is preliminary data.</text>
</comment>
<sequence length="83" mass="9455">MQCNIQKANRREVRYLPQKIFYGKASNGSRLGRGASNDQQADRSERRLIITWKSDNLNVVLFGRGPWKAQFLAVPAKTLYVTG</sequence>
<keyword evidence="3" id="KW-1185">Reference proteome</keyword>
<accession>A0A512E4B4</accession>
<protein>
    <submittedName>
        <fullName evidence="2">Uncharacterized protein</fullName>
    </submittedName>
</protein>
<gene>
    <name evidence="2" type="ORF">SAE02_77030</name>
</gene>
<proteinExistence type="predicted"/>
<feature type="region of interest" description="Disordered" evidence="1">
    <location>
        <begin position="24"/>
        <end position="43"/>
    </location>
</feature>
<evidence type="ECO:0000256" key="1">
    <source>
        <dbReference type="SAM" id="MobiDB-lite"/>
    </source>
</evidence>
<evidence type="ECO:0000313" key="3">
    <source>
        <dbReference type="Proteomes" id="UP000321523"/>
    </source>
</evidence>
<name>A0A512E4B4_9PROT</name>
<dbReference type="AlphaFoldDB" id="A0A512E4B4"/>
<dbReference type="EMBL" id="BJYZ01000100">
    <property type="protein sequence ID" value="GEO43555.1"/>
    <property type="molecule type" value="Genomic_DNA"/>
</dbReference>
<reference evidence="2 3" key="1">
    <citation type="submission" date="2019-07" db="EMBL/GenBank/DDBJ databases">
        <title>Whole genome shotgun sequence of Skermanella aerolata NBRC 106429.</title>
        <authorList>
            <person name="Hosoyama A."/>
            <person name="Uohara A."/>
            <person name="Ohji S."/>
            <person name="Ichikawa N."/>
        </authorList>
    </citation>
    <scope>NUCLEOTIDE SEQUENCE [LARGE SCALE GENOMIC DNA]</scope>
    <source>
        <strain evidence="2 3">NBRC 106429</strain>
    </source>
</reference>
<dbReference type="Proteomes" id="UP000321523">
    <property type="component" value="Unassembled WGS sequence"/>
</dbReference>